<comment type="caution">
    <text evidence="1">The sequence shown here is derived from an EMBL/GenBank/DDBJ whole genome shotgun (WGS) entry which is preliminary data.</text>
</comment>
<dbReference type="AlphaFoldDB" id="A0A6D2HTQ1"/>
<evidence type="ECO:0000313" key="1">
    <source>
        <dbReference type="EMBL" id="CAA7020314.1"/>
    </source>
</evidence>
<dbReference type="OrthoDB" id="1054937at2759"/>
<name>A0A6D2HTQ1_9BRAS</name>
<keyword evidence="2" id="KW-1185">Reference proteome</keyword>
<dbReference type="EMBL" id="CACVBM020000543">
    <property type="protein sequence ID" value="CAA7020314.1"/>
    <property type="molecule type" value="Genomic_DNA"/>
</dbReference>
<reference evidence="1" key="1">
    <citation type="submission" date="2020-01" db="EMBL/GenBank/DDBJ databases">
        <authorList>
            <person name="Mishra B."/>
        </authorList>
    </citation>
    <scope>NUCLEOTIDE SEQUENCE [LARGE SCALE GENOMIC DNA]</scope>
</reference>
<sequence>MSRSVNGDKEDFRSSIESEGVIQQENVFVGQLQMQKAHRALDEEVIQDGISLTDLEYDLQEGQDSTSDLQKKENHELFDEIFTDLTNEFKP</sequence>
<accession>A0A6D2HTQ1</accession>
<gene>
    <name evidence="1" type="ORF">MERR_LOCUS7549</name>
</gene>
<proteinExistence type="predicted"/>
<dbReference type="Proteomes" id="UP000467841">
    <property type="component" value="Unassembled WGS sequence"/>
</dbReference>
<evidence type="ECO:0000313" key="2">
    <source>
        <dbReference type="Proteomes" id="UP000467841"/>
    </source>
</evidence>
<organism evidence="1 2">
    <name type="scientific">Microthlaspi erraticum</name>
    <dbReference type="NCBI Taxonomy" id="1685480"/>
    <lineage>
        <taxon>Eukaryota</taxon>
        <taxon>Viridiplantae</taxon>
        <taxon>Streptophyta</taxon>
        <taxon>Embryophyta</taxon>
        <taxon>Tracheophyta</taxon>
        <taxon>Spermatophyta</taxon>
        <taxon>Magnoliopsida</taxon>
        <taxon>eudicotyledons</taxon>
        <taxon>Gunneridae</taxon>
        <taxon>Pentapetalae</taxon>
        <taxon>rosids</taxon>
        <taxon>malvids</taxon>
        <taxon>Brassicales</taxon>
        <taxon>Brassicaceae</taxon>
        <taxon>Coluteocarpeae</taxon>
        <taxon>Microthlaspi</taxon>
    </lineage>
</organism>
<protein>
    <submittedName>
        <fullName evidence="1">Uncharacterized protein</fullName>
    </submittedName>
</protein>